<evidence type="ECO:0000313" key="8">
    <source>
        <dbReference type="Proteomes" id="UP000596660"/>
    </source>
</evidence>
<dbReference type="Proteomes" id="UP000596660">
    <property type="component" value="Unplaced"/>
</dbReference>
<keyword evidence="8" id="KW-1185">Reference proteome</keyword>
<feature type="domain" description="BUB1 N-terminal" evidence="6">
    <location>
        <begin position="25"/>
        <end position="184"/>
    </location>
</feature>
<reference evidence="7" key="1">
    <citation type="journal article" date="2017" name="Nature">
        <title>The genome of Chenopodium quinoa.</title>
        <authorList>
            <person name="Jarvis D.E."/>
            <person name="Ho Y.S."/>
            <person name="Lightfoot D.J."/>
            <person name="Schmoeckel S.M."/>
            <person name="Li B."/>
            <person name="Borm T.J.A."/>
            <person name="Ohyanagi H."/>
            <person name="Mineta K."/>
            <person name="Michell C.T."/>
            <person name="Saber N."/>
            <person name="Kharbatia N.M."/>
            <person name="Rupper R.R."/>
            <person name="Sharp A.R."/>
            <person name="Dally N."/>
            <person name="Boughton B.A."/>
            <person name="Woo Y.H."/>
            <person name="Gao G."/>
            <person name="Schijlen E.G.W.M."/>
            <person name="Guo X."/>
            <person name="Momin A.A."/>
            <person name="Negrao S."/>
            <person name="Al-Babili S."/>
            <person name="Gehring C."/>
            <person name="Roessner U."/>
            <person name="Jung C."/>
            <person name="Murphy K."/>
            <person name="Arold S.T."/>
            <person name="Gojobori T."/>
            <person name="van der Linden C.G."/>
            <person name="van Loo E.N."/>
            <person name="Jellen E.N."/>
            <person name="Maughan P.J."/>
            <person name="Tester M."/>
        </authorList>
    </citation>
    <scope>NUCLEOTIDE SEQUENCE [LARGE SCALE GENOMIC DNA]</scope>
    <source>
        <strain evidence="7">cv. PI 614886</strain>
    </source>
</reference>
<keyword evidence="2" id="KW-0158">Chromosome</keyword>
<dbReference type="PANTHER" id="PTHR14030:SF4">
    <property type="entry name" value="BUB1 KINASE, ISOFORM A-RELATED"/>
    <property type="match status" value="1"/>
</dbReference>
<dbReference type="EnsemblPlants" id="AUR62038975-RA">
    <property type="protein sequence ID" value="AUR62038975-RA:cds"/>
    <property type="gene ID" value="AUR62038975"/>
</dbReference>
<keyword evidence="4" id="KW-0137">Centromere</keyword>
<dbReference type="GO" id="GO:0032991">
    <property type="term" value="C:protein-containing complex"/>
    <property type="evidence" value="ECO:0007669"/>
    <property type="project" value="UniProtKB-ARBA"/>
</dbReference>
<dbReference type="PROSITE" id="PS51489">
    <property type="entry name" value="BUB1_N"/>
    <property type="match status" value="1"/>
</dbReference>
<dbReference type="Gene3D" id="1.10.510.10">
    <property type="entry name" value="Transferase(Phosphotransferase) domain 1"/>
    <property type="match status" value="1"/>
</dbReference>
<evidence type="ECO:0000256" key="3">
    <source>
        <dbReference type="ARBA" id="ARBA00022838"/>
    </source>
</evidence>
<evidence type="ECO:0000259" key="6">
    <source>
        <dbReference type="PROSITE" id="PS51489"/>
    </source>
</evidence>
<sequence>MATVLSLSSSFSVVATNSAKIASNLCHFFSNLFNNLWSFNFCSSIKKGLDDLFADHSEENSLAVDKLVSDCIRTFKNNPRYQNDVRFLKMDCCRDFHNVFKEIEELQICLGNSVLYETCAVFLEAKGQLIDAHEIYRLGISRNAEPIERLKKAHKLFLERISVVHKACSIHQNVHKDTKKLGQTCINPWSSSTIDEVLQKILPHLVKYEVSSVVLPPYSCSHSVSYARFYVVAETLVTYSKFDYGLKFVTNFFTMLFQGYHFSSKNFPGKVALSTLQKSSRNKKIKIGGREYLIKGCAGHGGFAQVFKACIDSDPDEIIALKIQAPPFPWEFYMYRQLDQRLPTEKRSRFGNAQRMHHYSDYSILVCDYLSHGTLHDAINSYIVVGAFMEEVLCMYYTIEMLHMLETLHSSGIIHGDFKPDNLLIRNSRVDLTEDMEHFVRRRGPWQDQGLCLVDWGRGIDLKLFSADTMFHGDCRTSGFCCVEMREDKPWKFQVDTYGLCVIVHMMLHNKYMDIEKNVSADGGCFFLPKLPFKRYWNIKLWDNLFKRLLNVQSCDDHLKMLRELRESFQEYVLSDPSFVKKLKESLRKQRLSLCSA</sequence>
<dbReference type="Pfam" id="PF00069">
    <property type="entry name" value="Pkinase"/>
    <property type="match status" value="1"/>
</dbReference>
<protein>
    <recommendedName>
        <fullName evidence="9">Mitotic checkpoint serine/threonine-protein kinase BUB1</fullName>
    </recommendedName>
</protein>
<feature type="domain" description="Protein kinase" evidence="5">
    <location>
        <begin position="292"/>
        <end position="592"/>
    </location>
</feature>
<dbReference type="InterPro" id="IPR000719">
    <property type="entry name" value="Prot_kinase_dom"/>
</dbReference>
<dbReference type="SUPFAM" id="SSF56112">
    <property type="entry name" value="Protein kinase-like (PK-like)"/>
    <property type="match status" value="1"/>
</dbReference>
<dbReference type="InterPro" id="IPR011009">
    <property type="entry name" value="Kinase-like_dom_sf"/>
</dbReference>
<dbReference type="Gene3D" id="1.25.40.430">
    <property type="match status" value="1"/>
</dbReference>
<evidence type="ECO:0000256" key="2">
    <source>
        <dbReference type="ARBA" id="ARBA00022454"/>
    </source>
</evidence>
<proteinExistence type="predicted"/>
<dbReference type="Gramene" id="AUR62038975-RA">
    <property type="protein sequence ID" value="AUR62038975-RA:cds"/>
    <property type="gene ID" value="AUR62038975"/>
</dbReference>
<evidence type="ECO:0000313" key="7">
    <source>
        <dbReference type="EnsemblPlants" id="AUR62038975-RA:cds"/>
    </source>
</evidence>
<comment type="subcellular location">
    <subcellularLocation>
        <location evidence="1">Chromosome</location>
        <location evidence="1">Centromere</location>
        <location evidence="1">Kinetochore</location>
    </subcellularLocation>
</comment>
<evidence type="ECO:0000259" key="5">
    <source>
        <dbReference type="PROSITE" id="PS50011"/>
    </source>
</evidence>
<dbReference type="SMART" id="SM00220">
    <property type="entry name" value="S_TKc"/>
    <property type="match status" value="1"/>
</dbReference>
<dbReference type="InterPro" id="IPR015661">
    <property type="entry name" value="Bub1/Mad3"/>
</dbReference>
<evidence type="ECO:0000256" key="1">
    <source>
        <dbReference type="ARBA" id="ARBA00004629"/>
    </source>
</evidence>
<evidence type="ECO:0000256" key="4">
    <source>
        <dbReference type="ARBA" id="ARBA00023328"/>
    </source>
</evidence>
<dbReference type="AlphaFoldDB" id="A0A803N1N5"/>
<accession>A0A803N1N5</accession>
<dbReference type="GO" id="GO:0000776">
    <property type="term" value="C:kinetochore"/>
    <property type="evidence" value="ECO:0007669"/>
    <property type="project" value="UniProtKB-KW"/>
</dbReference>
<organism evidence="7 8">
    <name type="scientific">Chenopodium quinoa</name>
    <name type="common">Quinoa</name>
    <dbReference type="NCBI Taxonomy" id="63459"/>
    <lineage>
        <taxon>Eukaryota</taxon>
        <taxon>Viridiplantae</taxon>
        <taxon>Streptophyta</taxon>
        <taxon>Embryophyta</taxon>
        <taxon>Tracheophyta</taxon>
        <taxon>Spermatophyta</taxon>
        <taxon>Magnoliopsida</taxon>
        <taxon>eudicotyledons</taxon>
        <taxon>Gunneridae</taxon>
        <taxon>Pentapetalae</taxon>
        <taxon>Caryophyllales</taxon>
        <taxon>Chenopodiaceae</taxon>
        <taxon>Chenopodioideae</taxon>
        <taxon>Atripliceae</taxon>
        <taxon>Chenopodium</taxon>
    </lineage>
</organism>
<name>A0A803N1N5_CHEQI</name>
<dbReference type="Pfam" id="PF08311">
    <property type="entry name" value="Mad3_BUB1_I"/>
    <property type="match status" value="1"/>
</dbReference>
<dbReference type="PANTHER" id="PTHR14030">
    <property type="entry name" value="MITOTIC CHECKPOINT SERINE/THREONINE-PROTEIN KINASE BUB1"/>
    <property type="match status" value="1"/>
</dbReference>
<dbReference type="PROSITE" id="PS00108">
    <property type="entry name" value="PROTEIN_KINASE_ST"/>
    <property type="match status" value="1"/>
</dbReference>
<dbReference type="GO" id="GO:0005524">
    <property type="term" value="F:ATP binding"/>
    <property type="evidence" value="ECO:0007669"/>
    <property type="project" value="InterPro"/>
</dbReference>
<dbReference type="SMART" id="SM00777">
    <property type="entry name" value="Mad3_BUB1_I"/>
    <property type="match status" value="1"/>
</dbReference>
<dbReference type="GO" id="GO:0007094">
    <property type="term" value="P:mitotic spindle assembly checkpoint signaling"/>
    <property type="evidence" value="ECO:0007669"/>
    <property type="project" value="InterPro"/>
</dbReference>
<dbReference type="GO" id="GO:0051754">
    <property type="term" value="P:meiotic sister chromatid cohesion, centromeric"/>
    <property type="evidence" value="ECO:0007669"/>
    <property type="project" value="TreeGrafter"/>
</dbReference>
<evidence type="ECO:0008006" key="9">
    <source>
        <dbReference type="Google" id="ProtNLM"/>
    </source>
</evidence>
<dbReference type="PROSITE" id="PS50011">
    <property type="entry name" value="PROTEIN_KINASE_DOM"/>
    <property type="match status" value="1"/>
</dbReference>
<dbReference type="InterPro" id="IPR013212">
    <property type="entry name" value="Mad3/Bub1_I"/>
</dbReference>
<keyword evidence="3" id="KW-0995">Kinetochore</keyword>
<dbReference type="GO" id="GO:0004672">
    <property type="term" value="F:protein kinase activity"/>
    <property type="evidence" value="ECO:0007669"/>
    <property type="project" value="InterPro"/>
</dbReference>
<reference evidence="7" key="2">
    <citation type="submission" date="2021-03" db="UniProtKB">
        <authorList>
            <consortium name="EnsemblPlants"/>
        </authorList>
    </citation>
    <scope>IDENTIFICATION</scope>
</reference>
<dbReference type="InterPro" id="IPR008271">
    <property type="entry name" value="Ser/Thr_kinase_AS"/>
</dbReference>